<name>A0A832TBT8_9EURY</name>
<feature type="transmembrane region" description="Helical" evidence="1">
    <location>
        <begin position="120"/>
        <end position="148"/>
    </location>
</feature>
<feature type="transmembrane region" description="Helical" evidence="1">
    <location>
        <begin position="188"/>
        <end position="209"/>
    </location>
</feature>
<keyword evidence="1" id="KW-0812">Transmembrane</keyword>
<evidence type="ECO:0000313" key="3">
    <source>
        <dbReference type="Proteomes" id="UP000619545"/>
    </source>
</evidence>
<accession>A0A832TBT8</accession>
<dbReference type="Proteomes" id="UP000619545">
    <property type="component" value="Unassembled WGS sequence"/>
</dbReference>
<gene>
    <name evidence="2" type="ORF">HA336_01730</name>
</gene>
<evidence type="ECO:0000313" key="2">
    <source>
        <dbReference type="EMBL" id="HII69938.1"/>
    </source>
</evidence>
<reference evidence="2" key="1">
    <citation type="journal article" date="2020" name="bioRxiv">
        <title>A rank-normalized archaeal taxonomy based on genome phylogeny resolves widespread incomplete and uneven classifications.</title>
        <authorList>
            <person name="Rinke C."/>
            <person name="Chuvochina M."/>
            <person name="Mussig A.J."/>
            <person name="Chaumeil P.-A."/>
            <person name="Waite D.W."/>
            <person name="Whitman W.B."/>
            <person name="Parks D.H."/>
            <person name="Hugenholtz P."/>
        </authorList>
    </citation>
    <scope>NUCLEOTIDE SEQUENCE</scope>
    <source>
        <strain evidence="2">UBA8853</strain>
    </source>
</reference>
<organism evidence="2 3">
    <name type="scientific">Methanopyrus kandleri</name>
    <dbReference type="NCBI Taxonomy" id="2320"/>
    <lineage>
        <taxon>Archaea</taxon>
        <taxon>Methanobacteriati</taxon>
        <taxon>Methanobacteriota</taxon>
        <taxon>Methanomada group</taxon>
        <taxon>Methanopyri</taxon>
        <taxon>Methanopyrales</taxon>
        <taxon>Methanopyraceae</taxon>
        <taxon>Methanopyrus</taxon>
    </lineage>
</organism>
<comment type="caution">
    <text evidence="2">The sequence shown here is derived from an EMBL/GenBank/DDBJ whole genome shotgun (WGS) entry which is preliminary data.</text>
</comment>
<feature type="transmembrane region" description="Helical" evidence="1">
    <location>
        <begin position="230"/>
        <end position="249"/>
    </location>
</feature>
<proteinExistence type="predicted"/>
<dbReference type="GeneID" id="1476935"/>
<evidence type="ECO:0000256" key="1">
    <source>
        <dbReference type="SAM" id="Phobius"/>
    </source>
</evidence>
<keyword evidence="1" id="KW-0472">Membrane</keyword>
<protein>
    <submittedName>
        <fullName evidence="2">Uncharacterized protein</fullName>
    </submittedName>
</protein>
<dbReference type="AlphaFoldDB" id="A0A832TBT8"/>
<feature type="transmembrane region" description="Helical" evidence="1">
    <location>
        <begin position="93"/>
        <end position="114"/>
    </location>
</feature>
<keyword evidence="1" id="KW-1133">Transmembrane helix</keyword>
<sequence>MATVVMKRLIAVTLVAGLTILSFCGYESVAKAPTWKDAERALYHYGLCLVLSACSIRRVPGYSSVNILLHGYSGTSPSPVPLRWWLAWQTAKVIGLSILLSGFPALEVLKWILSGDPSRWVLAAAVLFGLVFKVRAFMSVLSQLAVTILDISEYRADKRLLQSALVSHGLRTISLLLVYLAVVLITYPVISLCLLPMIITLGWIAWYLHKMSRLPWKDHIQVCRVLKNRLRPVLVSSLLLCSVTFTLGLTTDYFTNVSVRIWEYVSGEHVRTVHTLVPAVLLDQTSLRRIAETHRADMSFLTLDVLRDRVVVLIGGESGQATAIDPRTGRSLGSQKLPPELRESSVEALTEDLEYAYPYLRAGLPVLYSGKLTVSGWVVADVWIPFAGYTLMIPEITLEVRGRGFKPTEAPAFPGVDWGITWYPARLDGRIVPVVIPSTVCFTSSIRVPGSLVIPLYGPTAVRVWLHQPCFIEIERDRVYVLKPEYYPDGILMKVEKIRV</sequence>
<dbReference type="EMBL" id="DUJS01000002">
    <property type="protein sequence ID" value="HII69938.1"/>
    <property type="molecule type" value="Genomic_DNA"/>
</dbReference>
<feature type="transmembrane region" description="Helical" evidence="1">
    <location>
        <begin position="160"/>
        <end position="182"/>
    </location>
</feature>
<dbReference type="RefSeq" id="WP_011019202.1">
    <property type="nucleotide sequence ID" value="NZ_DUJS01000002.1"/>
</dbReference>